<dbReference type="AlphaFoldDB" id="A0A847UC42"/>
<feature type="transmembrane region" description="Helical" evidence="2">
    <location>
        <begin position="246"/>
        <end position="268"/>
    </location>
</feature>
<feature type="transmembrane region" description="Helical" evidence="2">
    <location>
        <begin position="418"/>
        <end position="440"/>
    </location>
</feature>
<gene>
    <name evidence="3" type="ORF">GOC74_12110</name>
</gene>
<sequence length="564" mass="61914">MTRTSIALLALVALLVTAPVIGLVGAQSAETTTNATSNATASGDDLTLDDLTDTGPRMSNSPPSVRMGEDQFFWVVYWPANNPFADVGSSDSGEYLPPGHTVGRNAVYLRTWVYENQQETVHVAYWERDQKVVQQGNTTTTVPVARNVTHVTHNVTFERGRPTVKVPLRQHDDEVRVTMWIEGKEYARWANFGHRSIATTQSVDIDSAGDYLSSVIVDFLVWILIGGFAVGWACKRALDEAGIGPQYGYGPWFLALSILTGLGGLLFYENLANLVVNAQYVLALYVVAVIGIVMLETYTRNISAALFLRPTLEHAESPTGDDAYDVVDAEAREEKIVRTNHGVSVVKPGLFPFLARVFGKSARLANVDQLRTRVPMQDDSKWDELYLVDPESAKLLYYEPEGWRLDWPPLDREHAGEWLAIAGAITLAVASVALGVAGFLTVATVTSVGLLVWAAHPVDGKAAVKPAPVHLRSAFGTMVKYAEDVDDAKHLSEVKEQLDRERVRKQRDVDEKVSDHDRTLVEEILDPDEDVPAAMRDGDGDDEDLTESRRENPPATADGGDSDV</sequence>
<protein>
    <submittedName>
        <fullName evidence="3">Uncharacterized protein</fullName>
    </submittedName>
</protein>
<feature type="region of interest" description="Disordered" evidence="1">
    <location>
        <begin position="506"/>
        <end position="564"/>
    </location>
</feature>
<comment type="caution">
    <text evidence="3">The sequence shown here is derived from an EMBL/GenBank/DDBJ whole genome shotgun (WGS) entry which is preliminary data.</text>
</comment>
<accession>A0A847UC42</accession>
<dbReference type="OrthoDB" id="238167at2157"/>
<feature type="transmembrane region" description="Helical" evidence="2">
    <location>
        <begin position="280"/>
        <end position="299"/>
    </location>
</feature>
<feature type="compositionally biased region" description="Low complexity" evidence="1">
    <location>
        <begin position="31"/>
        <end position="45"/>
    </location>
</feature>
<dbReference type="Proteomes" id="UP000608662">
    <property type="component" value="Unassembled WGS sequence"/>
</dbReference>
<organism evidence="3 4">
    <name type="scientific">Halomicrobium mukohataei</name>
    <dbReference type="NCBI Taxonomy" id="57705"/>
    <lineage>
        <taxon>Archaea</taxon>
        <taxon>Methanobacteriati</taxon>
        <taxon>Methanobacteriota</taxon>
        <taxon>Stenosarchaea group</taxon>
        <taxon>Halobacteria</taxon>
        <taxon>Halobacteriales</taxon>
        <taxon>Haloarculaceae</taxon>
        <taxon>Halomicrobium</taxon>
    </lineage>
</organism>
<proteinExistence type="predicted"/>
<dbReference type="EMBL" id="WOYG01000001">
    <property type="protein sequence ID" value="NLV10669.1"/>
    <property type="molecule type" value="Genomic_DNA"/>
</dbReference>
<name>A0A847UC42_9EURY</name>
<feature type="transmembrane region" description="Helical" evidence="2">
    <location>
        <begin position="211"/>
        <end position="234"/>
    </location>
</feature>
<dbReference type="RefSeq" id="WP_170094340.1">
    <property type="nucleotide sequence ID" value="NZ_WOYG01000001.1"/>
</dbReference>
<reference evidence="3" key="1">
    <citation type="submission" date="2019-12" db="EMBL/GenBank/DDBJ databases">
        <title>Whole-genome sequence of Halomicrobium mukohataei pws1.</title>
        <authorList>
            <person name="Verma D.K."/>
            <person name="Gopal K."/>
            <person name="Prasad E.S."/>
        </authorList>
    </citation>
    <scope>NUCLEOTIDE SEQUENCE</scope>
    <source>
        <strain evidence="3">Pws1</strain>
    </source>
</reference>
<keyword evidence="2" id="KW-0812">Transmembrane</keyword>
<feature type="compositionally biased region" description="Basic and acidic residues" evidence="1">
    <location>
        <begin position="506"/>
        <end position="521"/>
    </location>
</feature>
<evidence type="ECO:0000313" key="4">
    <source>
        <dbReference type="Proteomes" id="UP000608662"/>
    </source>
</evidence>
<keyword evidence="2" id="KW-1133">Transmembrane helix</keyword>
<evidence type="ECO:0000313" key="3">
    <source>
        <dbReference type="EMBL" id="NLV10669.1"/>
    </source>
</evidence>
<keyword evidence="2" id="KW-0472">Membrane</keyword>
<evidence type="ECO:0000256" key="2">
    <source>
        <dbReference type="SAM" id="Phobius"/>
    </source>
</evidence>
<evidence type="ECO:0000256" key="1">
    <source>
        <dbReference type="SAM" id="MobiDB-lite"/>
    </source>
</evidence>
<feature type="region of interest" description="Disordered" evidence="1">
    <location>
        <begin position="31"/>
        <end position="63"/>
    </location>
</feature>